<dbReference type="RefSeq" id="WP_380542634.1">
    <property type="nucleotide sequence ID" value="NZ_JBHFAB010000029.1"/>
</dbReference>
<dbReference type="Proteomes" id="UP001592531">
    <property type="component" value="Unassembled WGS sequence"/>
</dbReference>
<evidence type="ECO:0000259" key="1">
    <source>
        <dbReference type="PROSITE" id="PS51782"/>
    </source>
</evidence>
<dbReference type="SMART" id="SM00257">
    <property type="entry name" value="LysM"/>
    <property type="match status" value="1"/>
</dbReference>
<dbReference type="SUPFAM" id="SSF54106">
    <property type="entry name" value="LysM domain"/>
    <property type="match status" value="1"/>
</dbReference>
<dbReference type="CDD" id="cd00118">
    <property type="entry name" value="LysM"/>
    <property type="match status" value="1"/>
</dbReference>
<gene>
    <name evidence="2" type="ORF">ACEZDE_29290</name>
</gene>
<dbReference type="Pfam" id="PF01476">
    <property type="entry name" value="LysM"/>
    <property type="match status" value="1"/>
</dbReference>
<organism evidence="2 3">
    <name type="scientific">Streptacidiphilus cavernicola</name>
    <dbReference type="NCBI Taxonomy" id="3342716"/>
    <lineage>
        <taxon>Bacteria</taxon>
        <taxon>Bacillati</taxon>
        <taxon>Actinomycetota</taxon>
        <taxon>Actinomycetes</taxon>
        <taxon>Kitasatosporales</taxon>
        <taxon>Streptomycetaceae</taxon>
        <taxon>Streptacidiphilus</taxon>
    </lineage>
</organism>
<proteinExistence type="predicted"/>
<name>A0ABV6W3X8_9ACTN</name>
<comment type="caution">
    <text evidence="2">The sequence shown here is derived from an EMBL/GenBank/DDBJ whole genome shotgun (WGS) entry which is preliminary data.</text>
</comment>
<dbReference type="EMBL" id="JBHFAB010000029">
    <property type="protein sequence ID" value="MFC1420706.1"/>
    <property type="molecule type" value="Genomic_DNA"/>
</dbReference>
<keyword evidence="3" id="KW-1185">Reference proteome</keyword>
<protein>
    <submittedName>
        <fullName evidence="2">LysM peptidoglycan-binding domain-containing protein</fullName>
    </submittedName>
</protein>
<dbReference type="PROSITE" id="PS51782">
    <property type="entry name" value="LYSM"/>
    <property type="match status" value="1"/>
</dbReference>
<sequence length="66" mass="6922">MPAPAPAPVPAPAPPARYTVRVGDTLSALALRFHIKGGWPALYQLNRAAVGADPDVLLPGTVLRLR</sequence>
<evidence type="ECO:0000313" key="3">
    <source>
        <dbReference type="Proteomes" id="UP001592531"/>
    </source>
</evidence>
<feature type="domain" description="LysM" evidence="1">
    <location>
        <begin position="16"/>
        <end position="65"/>
    </location>
</feature>
<dbReference type="Gene3D" id="3.10.350.10">
    <property type="entry name" value="LysM domain"/>
    <property type="match status" value="1"/>
</dbReference>
<evidence type="ECO:0000313" key="2">
    <source>
        <dbReference type="EMBL" id="MFC1420706.1"/>
    </source>
</evidence>
<reference evidence="2 3" key="1">
    <citation type="submission" date="2024-09" db="EMBL/GenBank/DDBJ databases">
        <authorList>
            <person name="Lee S.D."/>
        </authorList>
    </citation>
    <scope>NUCLEOTIDE SEQUENCE [LARGE SCALE GENOMIC DNA]</scope>
    <source>
        <strain evidence="2 3">N8-3</strain>
    </source>
</reference>
<dbReference type="InterPro" id="IPR036779">
    <property type="entry name" value="LysM_dom_sf"/>
</dbReference>
<accession>A0ABV6W3X8</accession>
<dbReference type="InterPro" id="IPR018392">
    <property type="entry name" value="LysM"/>
</dbReference>